<evidence type="ECO:0000313" key="1">
    <source>
        <dbReference type="EMBL" id="JAH06293.1"/>
    </source>
</evidence>
<accession>A0A0E9PR27</accession>
<reference evidence="1" key="1">
    <citation type="submission" date="2014-11" db="EMBL/GenBank/DDBJ databases">
        <authorList>
            <person name="Amaro Gonzalez C."/>
        </authorList>
    </citation>
    <scope>NUCLEOTIDE SEQUENCE</scope>
</reference>
<reference evidence="1" key="2">
    <citation type="journal article" date="2015" name="Fish Shellfish Immunol.">
        <title>Early steps in the European eel (Anguilla anguilla)-Vibrio vulnificus interaction in the gills: Role of the RtxA13 toxin.</title>
        <authorList>
            <person name="Callol A."/>
            <person name="Pajuelo D."/>
            <person name="Ebbesson L."/>
            <person name="Teles M."/>
            <person name="MacKenzie S."/>
            <person name="Amaro C."/>
        </authorList>
    </citation>
    <scope>NUCLEOTIDE SEQUENCE</scope>
</reference>
<dbReference type="AlphaFoldDB" id="A0A0E9PR27"/>
<sequence length="22" mass="2642">MNMYTFLNDDSKSKLLKMVYPC</sequence>
<protein>
    <submittedName>
        <fullName evidence="1">Uncharacterized protein</fullName>
    </submittedName>
</protein>
<proteinExistence type="predicted"/>
<name>A0A0E9PR27_ANGAN</name>
<dbReference type="EMBL" id="GBXM01102284">
    <property type="protein sequence ID" value="JAH06293.1"/>
    <property type="molecule type" value="Transcribed_RNA"/>
</dbReference>
<organism evidence="1">
    <name type="scientific">Anguilla anguilla</name>
    <name type="common">European freshwater eel</name>
    <name type="synonym">Muraena anguilla</name>
    <dbReference type="NCBI Taxonomy" id="7936"/>
    <lineage>
        <taxon>Eukaryota</taxon>
        <taxon>Metazoa</taxon>
        <taxon>Chordata</taxon>
        <taxon>Craniata</taxon>
        <taxon>Vertebrata</taxon>
        <taxon>Euteleostomi</taxon>
        <taxon>Actinopterygii</taxon>
        <taxon>Neopterygii</taxon>
        <taxon>Teleostei</taxon>
        <taxon>Anguilliformes</taxon>
        <taxon>Anguillidae</taxon>
        <taxon>Anguilla</taxon>
    </lineage>
</organism>